<sequence length="344" mass="36754">MQQVADRANVSISTVSFVVNDTKPVSPETRARILQAIDELGYRRNAAARTLASRHSHVIALMYPLSEHHLSEFVTAAAAASARLGYRLILWPTHGDDAASEVTSLVKSGIADGALLMEVKLEDERVAMLRDADAPFVLMGRTRDTTGIDFVDVDFETTTTQAVGQLARLGHQDLALVVEDNTDTPLAGYAPAARTEQSFVAETAARGLGAYVARLPRGPAAGSAFADLLVQHAPDTTAVISLHNDANFGLVNTLRRRGVQVPRDLSIITISAPERLGALCDPPITTYPQPAEELGRRSAEALIARLQGSEEEPIQLLIPCEHPSSTSSVATAARDRAPLTGADL</sequence>
<gene>
    <name evidence="6" type="ORF">LK09_15805</name>
</gene>
<dbReference type="PROSITE" id="PS50932">
    <property type="entry name" value="HTH_LACI_2"/>
    <property type="match status" value="1"/>
</dbReference>
<name>A0A0B2A4E7_9MICO</name>
<dbReference type="AlphaFoldDB" id="A0A0B2A4E7"/>
<keyword evidence="3" id="KW-0804">Transcription</keyword>
<dbReference type="Pfam" id="PF13377">
    <property type="entry name" value="Peripla_BP_3"/>
    <property type="match status" value="1"/>
</dbReference>
<dbReference type="CDD" id="cd01392">
    <property type="entry name" value="HTH_LacI"/>
    <property type="match status" value="1"/>
</dbReference>
<dbReference type="STRING" id="1348253.LK09_15805"/>
<accession>A0A0B2A4E7</accession>
<dbReference type="GO" id="GO:0003700">
    <property type="term" value="F:DNA-binding transcription factor activity"/>
    <property type="evidence" value="ECO:0007669"/>
    <property type="project" value="TreeGrafter"/>
</dbReference>
<dbReference type="RefSeq" id="WP_039401684.1">
    <property type="nucleotide sequence ID" value="NZ_JTDK01000015.1"/>
</dbReference>
<dbReference type="SMART" id="SM00354">
    <property type="entry name" value="HTH_LACI"/>
    <property type="match status" value="1"/>
</dbReference>
<evidence type="ECO:0000259" key="5">
    <source>
        <dbReference type="PROSITE" id="PS50932"/>
    </source>
</evidence>
<dbReference type="Gene3D" id="3.40.50.2300">
    <property type="match status" value="2"/>
</dbReference>
<dbReference type="SUPFAM" id="SSF53822">
    <property type="entry name" value="Periplasmic binding protein-like I"/>
    <property type="match status" value="1"/>
</dbReference>
<dbReference type="GO" id="GO:0000976">
    <property type="term" value="F:transcription cis-regulatory region binding"/>
    <property type="evidence" value="ECO:0007669"/>
    <property type="project" value="TreeGrafter"/>
</dbReference>
<dbReference type="Proteomes" id="UP000031030">
    <property type="component" value="Unassembled WGS sequence"/>
</dbReference>
<protein>
    <recommendedName>
        <fullName evidence="5">HTH lacI-type domain-containing protein</fullName>
    </recommendedName>
</protein>
<keyword evidence="1" id="KW-0805">Transcription regulation</keyword>
<organism evidence="6 7">
    <name type="scientific">Microbacterium mangrovi</name>
    <dbReference type="NCBI Taxonomy" id="1348253"/>
    <lineage>
        <taxon>Bacteria</taxon>
        <taxon>Bacillati</taxon>
        <taxon>Actinomycetota</taxon>
        <taxon>Actinomycetes</taxon>
        <taxon>Micrococcales</taxon>
        <taxon>Microbacteriaceae</taxon>
        <taxon>Microbacterium</taxon>
    </lineage>
</organism>
<dbReference type="InterPro" id="IPR028082">
    <property type="entry name" value="Peripla_BP_I"/>
</dbReference>
<reference evidence="6 7" key="1">
    <citation type="submission" date="2014-11" db="EMBL/GenBank/DDBJ databases">
        <title>Genome sequence of Microbacterium mangrovi MUSC 115(T).</title>
        <authorList>
            <person name="Lee L.-H."/>
        </authorList>
    </citation>
    <scope>NUCLEOTIDE SEQUENCE [LARGE SCALE GENOMIC DNA]</scope>
    <source>
        <strain evidence="6 7">MUSC 115</strain>
    </source>
</reference>
<comment type="caution">
    <text evidence="6">The sequence shown here is derived from an EMBL/GenBank/DDBJ whole genome shotgun (WGS) entry which is preliminary data.</text>
</comment>
<dbReference type="InterPro" id="IPR010982">
    <property type="entry name" value="Lambda_DNA-bd_dom_sf"/>
</dbReference>
<keyword evidence="2" id="KW-0238">DNA-binding</keyword>
<dbReference type="Pfam" id="PF00356">
    <property type="entry name" value="LacI"/>
    <property type="match status" value="1"/>
</dbReference>
<dbReference type="PANTHER" id="PTHR30146:SF153">
    <property type="entry name" value="LACTOSE OPERON REPRESSOR"/>
    <property type="match status" value="1"/>
</dbReference>
<proteinExistence type="predicted"/>
<feature type="region of interest" description="Disordered" evidence="4">
    <location>
        <begin position="324"/>
        <end position="344"/>
    </location>
</feature>
<dbReference type="SUPFAM" id="SSF47413">
    <property type="entry name" value="lambda repressor-like DNA-binding domains"/>
    <property type="match status" value="1"/>
</dbReference>
<evidence type="ECO:0000256" key="3">
    <source>
        <dbReference type="ARBA" id="ARBA00023163"/>
    </source>
</evidence>
<dbReference type="Gene3D" id="1.10.260.40">
    <property type="entry name" value="lambda repressor-like DNA-binding domains"/>
    <property type="match status" value="1"/>
</dbReference>
<dbReference type="EMBL" id="JTDK01000015">
    <property type="protein sequence ID" value="KHK96458.1"/>
    <property type="molecule type" value="Genomic_DNA"/>
</dbReference>
<evidence type="ECO:0000313" key="7">
    <source>
        <dbReference type="Proteomes" id="UP000031030"/>
    </source>
</evidence>
<keyword evidence="7" id="KW-1185">Reference proteome</keyword>
<evidence type="ECO:0000256" key="4">
    <source>
        <dbReference type="SAM" id="MobiDB-lite"/>
    </source>
</evidence>
<dbReference type="PANTHER" id="PTHR30146">
    <property type="entry name" value="LACI-RELATED TRANSCRIPTIONAL REPRESSOR"/>
    <property type="match status" value="1"/>
</dbReference>
<evidence type="ECO:0000313" key="6">
    <source>
        <dbReference type="EMBL" id="KHK96458.1"/>
    </source>
</evidence>
<evidence type="ECO:0000256" key="2">
    <source>
        <dbReference type="ARBA" id="ARBA00023125"/>
    </source>
</evidence>
<evidence type="ECO:0000256" key="1">
    <source>
        <dbReference type="ARBA" id="ARBA00023015"/>
    </source>
</evidence>
<feature type="domain" description="HTH lacI-type" evidence="5">
    <location>
        <begin position="1"/>
        <end position="53"/>
    </location>
</feature>
<dbReference type="InterPro" id="IPR046335">
    <property type="entry name" value="LacI/GalR-like_sensor"/>
</dbReference>
<dbReference type="InterPro" id="IPR000843">
    <property type="entry name" value="HTH_LacI"/>
</dbReference>